<feature type="compositionally biased region" description="Polar residues" evidence="20">
    <location>
        <begin position="2373"/>
        <end position="2393"/>
    </location>
</feature>
<dbReference type="FunFam" id="3.30.40.10:FF:000095">
    <property type="entry name" value="Histone-lysine N-methyltransferase 2C"/>
    <property type="match status" value="1"/>
</dbReference>
<feature type="compositionally biased region" description="Polar residues" evidence="20">
    <location>
        <begin position="613"/>
        <end position="624"/>
    </location>
</feature>
<feature type="compositionally biased region" description="Basic and acidic residues" evidence="20">
    <location>
        <begin position="1176"/>
        <end position="1186"/>
    </location>
</feature>
<feature type="region of interest" description="Disordered" evidence="20">
    <location>
        <begin position="2768"/>
        <end position="2805"/>
    </location>
</feature>
<dbReference type="GO" id="GO:0045944">
    <property type="term" value="P:positive regulation of transcription by RNA polymerase II"/>
    <property type="evidence" value="ECO:0007669"/>
    <property type="project" value="TreeGrafter"/>
</dbReference>
<feature type="compositionally biased region" description="Polar residues" evidence="20">
    <location>
        <begin position="3360"/>
        <end position="3372"/>
    </location>
</feature>
<feature type="compositionally biased region" description="Acidic residues" evidence="20">
    <location>
        <begin position="572"/>
        <end position="582"/>
    </location>
</feature>
<evidence type="ECO:0000256" key="9">
    <source>
        <dbReference type="ARBA" id="ARBA00022771"/>
    </source>
</evidence>
<evidence type="ECO:0000256" key="14">
    <source>
        <dbReference type="ARBA" id="ARBA00023054"/>
    </source>
</evidence>
<feature type="region of interest" description="Disordered" evidence="20">
    <location>
        <begin position="2565"/>
        <end position="2601"/>
    </location>
</feature>
<accession>A0A4U5UST0</accession>
<feature type="region of interest" description="Disordered" evidence="20">
    <location>
        <begin position="3630"/>
        <end position="3750"/>
    </location>
</feature>
<protein>
    <recommendedName>
        <fullName evidence="17">[histone H3]-lysine(4) N-methyltransferase</fullName>
        <ecNumber evidence="17">2.1.1.364</ecNumber>
    </recommendedName>
</protein>
<feature type="region of interest" description="Disordered" evidence="20">
    <location>
        <begin position="647"/>
        <end position="716"/>
    </location>
</feature>
<evidence type="ECO:0000256" key="17">
    <source>
        <dbReference type="ARBA" id="ARBA00023620"/>
    </source>
</evidence>
<dbReference type="GO" id="GO:0140945">
    <property type="term" value="F:histone H3K4 monomethyltransferase activity"/>
    <property type="evidence" value="ECO:0007669"/>
    <property type="project" value="UniProtKB-EC"/>
</dbReference>
<feature type="region of interest" description="Disordered" evidence="20">
    <location>
        <begin position="3875"/>
        <end position="3923"/>
    </location>
</feature>
<dbReference type="InterPro" id="IPR013083">
    <property type="entry name" value="Znf_RING/FYVE/PHD"/>
</dbReference>
<reference evidence="23 24" key="1">
    <citation type="submission" date="2019-01" db="EMBL/GenBank/DDBJ databases">
        <title>Genome Assembly of Collichthys lucidus.</title>
        <authorList>
            <person name="Cai M."/>
            <person name="Xiao S."/>
        </authorList>
    </citation>
    <scope>NUCLEOTIDE SEQUENCE [LARGE SCALE GENOMIC DNA]</scope>
    <source>
        <strain evidence="23">JT15FE1705JMU</strain>
        <tissue evidence="23">Muscle</tissue>
    </source>
</reference>
<feature type="compositionally biased region" description="Basic and acidic residues" evidence="20">
    <location>
        <begin position="471"/>
        <end position="482"/>
    </location>
</feature>
<dbReference type="PROSITE" id="PS51805">
    <property type="entry name" value="EPHD"/>
    <property type="match status" value="1"/>
</dbReference>
<evidence type="ECO:0000256" key="6">
    <source>
        <dbReference type="ARBA" id="ARBA00022691"/>
    </source>
</evidence>
<keyword evidence="12" id="KW-0007">Acetylation</keyword>
<feature type="domain" description="PHD-type" evidence="21">
    <location>
        <begin position="827"/>
        <end position="882"/>
    </location>
</feature>
<dbReference type="EMBL" id="CM014087">
    <property type="protein sequence ID" value="TKS77590.1"/>
    <property type="molecule type" value="Genomic_DNA"/>
</dbReference>
<dbReference type="SUPFAM" id="SSF82199">
    <property type="entry name" value="SET domain"/>
    <property type="match status" value="1"/>
</dbReference>
<dbReference type="Gene3D" id="3.30.160.360">
    <property type="match status" value="1"/>
</dbReference>
<feature type="compositionally biased region" description="Basic and acidic residues" evidence="20">
    <location>
        <begin position="524"/>
        <end position="539"/>
    </location>
</feature>
<dbReference type="CDD" id="cd22027">
    <property type="entry name" value="HMG-box_KMT2D"/>
    <property type="match status" value="1"/>
</dbReference>
<feature type="region of interest" description="Disordered" evidence="20">
    <location>
        <begin position="1"/>
        <end position="49"/>
    </location>
</feature>
<feature type="compositionally biased region" description="Basic and acidic residues" evidence="20">
    <location>
        <begin position="384"/>
        <end position="393"/>
    </location>
</feature>
<dbReference type="FunFam" id="3.30.40.10:FF:000002">
    <property type="entry name" value="Histone-lysine N-methyltransferase"/>
    <property type="match status" value="1"/>
</dbReference>
<feature type="region of interest" description="Disordered" evidence="20">
    <location>
        <begin position="2109"/>
        <end position="2136"/>
    </location>
</feature>
<feature type="compositionally biased region" description="Acidic residues" evidence="20">
    <location>
        <begin position="3675"/>
        <end position="3684"/>
    </location>
</feature>
<feature type="compositionally biased region" description="Gly residues" evidence="20">
    <location>
        <begin position="699"/>
        <end position="711"/>
    </location>
</feature>
<dbReference type="CDD" id="cd15509">
    <property type="entry name" value="PHD1_KMT2C_like"/>
    <property type="match status" value="1"/>
</dbReference>
<keyword evidence="5 23" id="KW-0808">Transferase</keyword>
<feature type="compositionally biased region" description="Basic and acidic residues" evidence="20">
    <location>
        <begin position="583"/>
        <end position="597"/>
    </location>
</feature>
<dbReference type="InterPro" id="IPR001965">
    <property type="entry name" value="Znf_PHD"/>
</dbReference>
<feature type="region of interest" description="Disordered" evidence="20">
    <location>
        <begin position="1367"/>
        <end position="1894"/>
    </location>
</feature>
<dbReference type="InterPro" id="IPR046999">
    <property type="entry name" value="KMT2D_PHD5"/>
</dbReference>
<dbReference type="CDD" id="cd15489">
    <property type="entry name" value="PHD_SF"/>
    <property type="match status" value="1"/>
</dbReference>
<keyword evidence="10" id="KW-0862">Zinc</keyword>
<feature type="compositionally biased region" description="Low complexity" evidence="20">
    <location>
        <begin position="1570"/>
        <end position="1583"/>
    </location>
</feature>
<feature type="compositionally biased region" description="Polar residues" evidence="20">
    <location>
        <begin position="2153"/>
        <end position="2183"/>
    </location>
</feature>
<feature type="region of interest" description="Disordered" evidence="20">
    <location>
        <begin position="2699"/>
        <end position="2726"/>
    </location>
</feature>
<keyword evidence="2" id="KW-0488">Methylation</keyword>
<evidence type="ECO:0000256" key="5">
    <source>
        <dbReference type="ARBA" id="ARBA00022679"/>
    </source>
</evidence>
<feature type="compositionally biased region" description="Basic and acidic residues" evidence="20">
    <location>
        <begin position="937"/>
        <end position="971"/>
    </location>
</feature>
<feature type="region of interest" description="Disordered" evidence="20">
    <location>
        <begin position="3239"/>
        <end position="3384"/>
    </location>
</feature>
<dbReference type="InterPro" id="IPR011011">
    <property type="entry name" value="Znf_FYVE_PHD"/>
</dbReference>
<organism evidence="23 24">
    <name type="scientific">Collichthys lucidus</name>
    <name type="common">Big head croaker</name>
    <name type="synonym">Sciaena lucida</name>
    <dbReference type="NCBI Taxonomy" id="240159"/>
    <lineage>
        <taxon>Eukaryota</taxon>
        <taxon>Metazoa</taxon>
        <taxon>Chordata</taxon>
        <taxon>Craniata</taxon>
        <taxon>Vertebrata</taxon>
        <taxon>Euteleostomi</taxon>
        <taxon>Actinopterygii</taxon>
        <taxon>Neopterygii</taxon>
        <taxon>Teleostei</taxon>
        <taxon>Neoteleostei</taxon>
        <taxon>Acanthomorphata</taxon>
        <taxon>Eupercaria</taxon>
        <taxon>Sciaenidae</taxon>
        <taxon>Collichthys</taxon>
    </lineage>
</organism>
<feature type="compositionally biased region" description="Basic and acidic residues" evidence="20">
    <location>
        <begin position="3733"/>
        <end position="3750"/>
    </location>
</feature>
<dbReference type="InterPro" id="IPR003888">
    <property type="entry name" value="FYrich_N"/>
</dbReference>
<dbReference type="PROSITE" id="PS50016">
    <property type="entry name" value="ZF_PHD_2"/>
    <property type="match status" value="3"/>
</dbReference>
<keyword evidence="15" id="KW-0804">Transcription</keyword>
<feature type="compositionally biased region" description="Basic and acidic residues" evidence="20">
    <location>
        <begin position="2302"/>
        <end position="2311"/>
    </location>
</feature>
<dbReference type="CDD" id="cd15595">
    <property type="entry name" value="PHD2_KMT2D"/>
    <property type="match status" value="1"/>
</dbReference>
<feature type="region of interest" description="Disordered" evidence="20">
    <location>
        <begin position="428"/>
        <end position="597"/>
    </location>
</feature>
<dbReference type="InterPro" id="IPR036910">
    <property type="entry name" value="HMG_box_dom_sf"/>
</dbReference>
<feature type="region of interest" description="Disordered" evidence="20">
    <location>
        <begin position="3521"/>
        <end position="3566"/>
    </location>
</feature>
<dbReference type="STRING" id="240159.A0A4U5UST0"/>
<feature type="compositionally biased region" description="Pro residues" evidence="20">
    <location>
        <begin position="3637"/>
        <end position="3651"/>
    </location>
</feature>
<feature type="region of interest" description="Disordered" evidence="20">
    <location>
        <begin position="3936"/>
        <end position="4015"/>
    </location>
</feature>
<dbReference type="GO" id="GO:0032259">
    <property type="term" value="P:methylation"/>
    <property type="evidence" value="ECO:0007669"/>
    <property type="project" value="UniProtKB-KW"/>
</dbReference>
<feature type="region of interest" description="Disordered" evidence="20">
    <location>
        <begin position="2149"/>
        <end position="2253"/>
    </location>
</feature>
<evidence type="ECO:0000256" key="15">
    <source>
        <dbReference type="ARBA" id="ARBA00023163"/>
    </source>
</evidence>
<evidence type="ECO:0000259" key="21">
    <source>
        <dbReference type="PROSITE" id="PS50016"/>
    </source>
</evidence>
<keyword evidence="6" id="KW-0949">S-adenosyl-L-methionine</keyword>
<dbReference type="FunFam" id="3.30.160.360:FF:000001">
    <property type="entry name" value="Histone-lysine N-methyltransferase"/>
    <property type="match status" value="1"/>
</dbReference>
<feature type="region of interest" description="Disordered" evidence="20">
    <location>
        <begin position="1144"/>
        <end position="1193"/>
    </location>
</feature>
<feature type="region of interest" description="Disordered" evidence="20">
    <location>
        <begin position="1043"/>
        <end position="1076"/>
    </location>
</feature>
<dbReference type="SUPFAM" id="SSF47095">
    <property type="entry name" value="HMG-box"/>
    <property type="match status" value="1"/>
</dbReference>
<keyword evidence="9 19" id="KW-0863">Zinc-finger</keyword>
<sequence>MDEQKSNCEENDSEPTADDNAPSKQLVSSEEESKALPAAEDVSGATAASSSTPVENVRACALCNCVERSLHGQRELRLFGPSSERPTLKPSASALPQPGNDDLSSIGFSDSPCLAALFDDSGEESWCAVCDSAGELTDLLFCTGCGLHYHAACLEIGATPIQRTGWQCPECKVCQTCRQPGEDSKMLVCDACDKGYHTFCLQPAMDSLPSDPWKCRRCRVCTECGVRGLMLPGSAQWFDNYSVCEACQRHRSSTCGVCSKAANPSVILQCCSMCHRWVHSECTLAGELPEAKCICVLCKEQQPQPYTAEVQTREASEETEGHVDLVEMTIQTDADMVTEEHTDLSEVTTGQKGTAEMGQAEATTDKETPMDLGVESAVVETTDTGEKIMEEKPTVATEEFTSEAPAAPLESTDCATTEQGLSCLPADEEGAKEAVSQVTQATPSQDPTAETQCNSPKVEPPVSQQGPENMEVEKKAEEEKQETTPSVVQKVSAAFLNSDSDDMPITEPLSKDPPKLPASPASVDKTDHLPMANEQERSPCQDPRSPSPLSLSVDTQEGLSTVDMEGRLLPPSEEEEDEDDDEPMKGEDHNLDIKEELHERAVKPELLLDEMSNMSHGDESSSGFMGSPGEADHQLSMEFGLVPAGRSHTDNLLTETDDSLPFEPLRSDREKVKRRGSPGRSRVKQGRSNSFPGKRRPRGGGGGGAGGGGRGRGGRSRLKAMASCIDAFLLSMTTDTGTSKEEDDEEDDTMQNTVVLFSNTDKFVLLQDMCVVCGSFGKGPEGQLLACAQCAQCYHPYCVNSKCGSNSPGFHCEWQNNYTHCGPCASLVTCPVCRENFMEEELLLQCQYCDRWVHAVCESLYTEDEVEQASDEGFACTSCTPYVPKPVEPQFYRLEGVWLTESGMTLLRSISMSPLHKRRQRRSRLGTLCCDGGPDGMDLREVEGDGDEGKGEPMDCETKMENPGSPDREGGAEGPEGMADCEGLKGGAEETEDSKKRKRKPYRPGIGGFMVRQRKCHTRMKKEFFAQLAGETMLDGQPIERTIDEGPHPDTDNIMDPKPVEGEEQAKKRRGRKKSKLEDMFPTYLQEAFFGKTLIDLSKKAVMIPPGQRLGACLVRPSLPAPSGLKPTAPETDAKDRVVKDSFPLKQEGGEDPQAQGEGAGVSAPSSSLKDQVPTDPHDSDAEKSEGTYLTTDGNVVTYMTGLPQGVESQDSEQFFRKVLGVSDGSSLGGMKPILEGSKGELNRSALPQRALLSATPSSPPTPTEAEGDGLSYNQRSLQRWEKDEELGELSTISPVLYANTNFPTLKQDYPDWASRCKQIMKIWRKVSAADKVPYLQKAKDNRAAQRINKAQKQAESQVCRPIKTEAGHVKGERPSLHLQIPPPSGSTSISSQPSSAESPFPFPPDSGSSSVFFSDGPVKTPGSAEIRTDPLAKFPPQSPHSHSHPTTPFSHAGASPLQASSSGYSASGPQGPPQGRPASLGPFDMQPGTPGTPRRAQQVDPYFRSQLQQQQSHLPQSQQGSQESLGPPESPHSRGAGLGESPIFSPPHNTHYGDPFRNQQGMGRPEYGSSPSPSAVASSPVSTGQYRADMSAPSPRSSAVGRPDLSTGSPAGMLESGDGLFKAPMTPRMHQGEGGTLPGASPSHPSESYRQSPSHPFSDPHTQSPLTPRPQSGDNCSLGPQRHPVSQQELCPRVPSSPQSQGSSQSPHTPGGLSNDAYSVQSPATPRFQSPDPCSQPPSRPQSRDPFATFPPPRPPSVAEGTVSYKSSPHPNQPPPPHPNSSTGDPLSGKPLAPPNFSRSPNTGGFQMTQQQSQVLQGQLQQPQPQTQQTDGFSSRVPPPSGSQELPAARPPEAPHQPALPGTQEMPDISGVQDPALVGLSPSDLEKHRQRQRLREFLIRQQMQRNSIRQEKEAAAAAGSASPGWSGGEIGAFPQDKAHRAPPPYPQDRVAAANAGAQASVAGKMPMTVGGKEEKLIRPPPTGTPAIMDPSALRPPGPTRPQGMFSRPPFPPQWQGQAPGPRRFPTPGMDAMGIRHNLNPAVNIQGMEGMANPHTLMPGHGGDTMQPMSQGPPPQFIELRHNSQRLPLRPQFMPRGPQPRPRLFVPQQEMAAPYGQQHPIAQAGGIQTEGSNNSQLVLQQGGLSVLLPQQSTGPVTQQPHLQPQAAPSTPNIPSTEQHQLPQRSVVAGPQTAAVENSEELPEPDLEGLGDAPGDGGVEDEDDLALDLDPDKGDDELGNLDNLETNDPHLDDLLNSDEFDLLAYTDPELDQGDPKDVFSDQLRLVEAESEAPSSSSGSGPVKVDEKAKVEPGQKSLTTAPTTTGGAATQQPPSAETADTSKVKVEDRGLTPQLQPGQTVVKDEIGEAVSMLLSGTTPSAKPTQPENQSASLSSVRLGGLPYPLPGQADPLPFPPAAPHADISDDLLGLPDVGGQHSPAVDLAKVESSLDGELPLLIQDLLEHEKKEQQKQQQQQQLSSLHQGGMAPHFPGLSSQQPNPQAPGQIMLPHHRPPPQDLDKFATDDIMDPIAKAKMVALKGIKRVLAQDPMVVPSGINRQQVSLLAQRLASAPGTDPAQLASGPLKEGETSDPTQSRPNPPQFVQGIINDAEQHQYEEWLLHTQQLLQMQLKILEEQIGVHRKSRKALCAKQRTAKKAGREFAEADAEKLKLVTEEQSKIQKQLDQVRKQQKEHTNLIAEYRSKQQQHQQSSGLLTPGHSGQGGPPHMFPKMPGQIVMGQQGPPVMGQHPGMMPQGGMPVRMPQGQPFIGGAQPQLPATLGASGPRAPGPPGAPTGFFPQGPGMQGADPRLLQERQLQHRMQMAKLQQQQQQQQQVMMGQQPMPHPNQQSGLIAQPQSGMMGNQLMAQQQANTQQGMLTNQANQQSMVPVPQGMVGGQSVAPMPQNLAGGQPINHAQAMMTAQPGIMGNQQVALSQQQRPQLMMGPQGMVGSPGHPGLRPPQSVPEQQTGLIGNQQSVVLQQQQQHSTLQRQGSLSVDKPGLMTIKEEGKPTDFLAQQQQQQQTVQNAMQQSQDPSMQQQIIGQNHPGQSQSIVMGHSAQQQALMAQQQKQQAMMGMIRAQQQGMMAQRPALQPGQIRTPINIQAIIAQNPQLRNLPPNQQIQHIQAMIAQRQLQQGQMLRMSMAQGQQGQLRSHIPPGQVPQVGQQMPGMEGQQMPYGAMGKPGAVGHQQQSGMVGQQPGVGVAPQIQQGMMVPGQQQPQVGEMMQHIMRGQVPVPPSPMDHGRMIRPTSPRQPLANSPGDPQRHTFNQAMGMRPPTPNQNQQALMVAAGRMQGSPSHAYSPRGSFGMSPAHPASPHSSHVSSPSLADNRAGRGSPYSQVKASPLRSPGAKSPLDCPGLKLETQTSGNETSQAASIIPNGPQKGMNIHQQQPQQITESNVLHAQHGSRAGELCKITLQNIKQEPREVQCDGVAEAHPGAIKREATGETVASGNNTSFVNAGNMTGDPGAQGPRSETGQQLLQKLLRTKNLQLGAQRPSEGIHNEINGHINTKLALLEQKLQGTPRNMEDLQSITKRAPVQKPKRTNKATGDRGPNARKKNKKEEAGKSAEALIKQLKQGLSLLPLMEPSITASLDLFAPFGSSPANGKAQLKGSFGNAVLDNIPDYYSQLLTKSNLSNPPTPPSSLPPTPPPSVQHKLLNGVTPGEEMSQGQKDTEPAEEPMDSVTEEVKSVDILAALPTPPHNQNEDIRMESDDEDAPESIIPASSPESNVGDETPRFPHLREPKEEETERAISPIIPLIPRTAIPAFPETKPFEAADSKVVATSNHWDKSKSNEVSCYLHIVLCCSQGVLCTKDSASPSQDEWLRQFDVSLPGCTLKKQVDILALIKQEFPEKEDKPAQHCYTTNVNDLDVRHLPSIPVEESPPPSPYPPQPPPSVPVPSTEAEPSKKSAPPSPSPLSPTTVQIKTEPEQEVALSIDAARPTDVTEPEVAAPESVTDPETACAVPDPTVPTEDHQSPATKEEEEAIELAQPPEDSPNNVESSPKAIKQRRPLSPDEEVIHPKVKKWKGIRWKRLQIVISIRKGGSKKESSREVSELMERLRITLRPDRLPRDKRKCCFCHEEGDGATDGPARLLNIDVDLWVHLNCALWSTEVYETQGGALINVEVALRRGLRTLCAYCQKTGATNSCNRLRCPNVYHFACAIRARCMFFKDKTMLCTQHKLKGPSEDELSAFAVLRRVYIERDEVKQIASILQRGDRIHLFRVGGLIFHAVGQLLPSQMANFHSPTAIFPVGYEATRIYWSTRLPNKRCRYRCRISEDDGRPLFEVRVLEHGMEDLQYRDTTPEGIWERVVQQVAKLRDESSMLKLFTEHVKGEEMYGLTIHAVMRITESLPGVENCPNYQFRYGRHPLMELPLMINPTGCARSEPKVPTQCKRPHTLNSTSVSKAYQSTFTGELNTPYSKQFVHSKSSQYRRLKTEWKNNVYLARSRIQGLGLYAAKDLEKHTMVIEYIGTVIRNEVANRREKIYELQNRGIYMFRINNEQVIDATLTGGPARMHDVIAVTNGVMAASMFAPSMLLNECDNPPESNV</sequence>
<evidence type="ECO:0000256" key="1">
    <source>
        <dbReference type="ARBA" id="ARBA00004123"/>
    </source>
</evidence>
<dbReference type="GO" id="GO:0008270">
    <property type="term" value="F:zinc ion binding"/>
    <property type="evidence" value="ECO:0007669"/>
    <property type="project" value="UniProtKB-KW"/>
</dbReference>
<dbReference type="InterPro" id="IPR009071">
    <property type="entry name" value="HMG_box_dom"/>
</dbReference>
<feature type="compositionally biased region" description="Polar residues" evidence="20">
    <location>
        <begin position="1798"/>
        <end position="1807"/>
    </location>
</feature>
<dbReference type="PROSITE" id="PS01359">
    <property type="entry name" value="ZF_PHD_1"/>
    <property type="match status" value="2"/>
</dbReference>
<dbReference type="InterPro" id="IPR019786">
    <property type="entry name" value="Zinc_finger_PHD-type_CS"/>
</dbReference>
<comment type="catalytic activity">
    <reaction evidence="18">
        <text>L-lysyl(4)-[histone H3] + S-adenosyl-L-methionine = N(6)-methyl-L-lysyl(4)-[histone H3] + S-adenosyl-L-homocysteine + H(+)</text>
        <dbReference type="Rhea" id="RHEA:60264"/>
        <dbReference type="Rhea" id="RHEA-COMP:15543"/>
        <dbReference type="Rhea" id="RHEA-COMP:15547"/>
        <dbReference type="ChEBI" id="CHEBI:15378"/>
        <dbReference type="ChEBI" id="CHEBI:29969"/>
        <dbReference type="ChEBI" id="CHEBI:57856"/>
        <dbReference type="ChEBI" id="CHEBI:59789"/>
        <dbReference type="ChEBI" id="CHEBI:61929"/>
        <dbReference type="EC" id="2.1.1.364"/>
    </reaction>
    <physiologicalReaction direction="left-to-right" evidence="18">
        <dbReference type="Rhea" id="RHEA:60265"/>
    </physiologicalReaction>
</comment>
<dbReference type="SMART" id="SM00249">
    <property type="entry name" value="PHD"/>
    <property type="match status" value="6"/>
</dbReference>
<evidence type="ECO:0000256" key="8">
    <source>
        <dbReference type="ARBA" id="ARBA00022737"/>
    </source>
</evidence>
<dbReference type="SMART" id="SM00541">
    <property type="entry name" value="FYRN"/>
    <property type="match status" value="1"/>
</dbReference>
<evidence type="ECO:0000256" key="20">
    <source>
        <dbReference type="SAM" id="MobiDB-lite"/>
    </source>
</evidence>
<feature type="compositionally biased region" description="Low complexity" evidence="20">
    <location>
        <begin position="1386"/>
        <end position="1419"/>
    </location>
</feature>
<feature type="region of interest" description="Disordered" evidence="20">
    <location>
        <begin position="931"/>
        <end position="1007"/>
    </location>
</feature>
<dbReference type="Proteomes" id="UP000298787">
    <property type="component" value="Chromosome 10"/>
</dbReference>
<feature type="compositionally biased region" description="Polar residues" evidence="20">
    <location>
        <begin position="2701"/>
        <end position="2711"/>
    </location>
</feature>
<dbReference type="InterPro" id="IPR019787">
    <property type="entry name" value="Znf_PHD-finger"/>
</dbReference>
<dbReference type="SMART" id="SM00542">
    <property type="entry name" value="FYRC"/>
    <property type="match status" value="1"/>
</dbReference>
<evidence type="ECO:0000256" key="13">
    <source>
        <dbReference type="ARBA" id="ARBA00023015"/>
    </source>
</evidence>
<feature type="region of interest" description="Disordered" evidence="20">
    <location>
        <begin position="382"/>
        <end position="413"/>
    </location>
</feature>
<feature type="compositionally biased region" description="Polar residues" evidence="20">
    <location>
        <begin position="1458"/>
        <end position="1469"/>
    </location>
</feature>
<feature type="compositionally biased region" description="Low complexity" evidence="20">
    <location>
        <begin position="2469"/>
        <end position="2481"/>
    </location>
</feature>
<keyword evidence="13" id="KW-0805">Transcription regulation</keyword>
<feature type="compositionally biased region" description="Acidic residues" evidence="20">
    <location>
        <begin position="2217"/>
        <end position="2238"/>
    </location>
</feature>
<feature type="compositionally biased region" description="Low complexity" evidence="20">
    <location>
        <begin position="1808"/>
        <end position="1830"/>
    </location>
</feature>
<feature type="compositionally biased region" description="Low complexity" evidence="20">
    <location>
        <begin position="1697"/>
        <end position="1708"/>
    </location>
</feature>
<feature type="region of interest" description="Disordered" evidence="20">
    <location>
        <begin position="613"/>
        <end position="632"/>
    </location>
</feature>
<feature type="domain" description="PHD-type" evidence="21">
    <location>
        <begin position="124"/>
        <end position="174"/>
    </location>
</feature>
<feature type="compositionally biased region" description="Polar residues" evidence="20">
    <location>
        <begin position="1717"/>
        <end position="1729"/>
    </location>
</feature>
<dbReference type="InterPro" id="IPR034732">
    <property type="entry name" value="EPHD"/>
</dbReference>
<dbReference type="FunFam" id="3.30.40.10:FF:000070">
    <property type="entry name" value="Histone-lysine N-methyltransferase"/>
    <property type="match status" value="1"/>
</dbReference>
<dbReference type="GO" id="GO:0044666">
    <property type="term" value="C:MLL3/4 complex"/>
    <property type="evidence" value="ECO:0007669"/>
    <property type="project" value="TreeGrafter"/>
</dbReference>
<evidence type="ECO:0000256" key="19">
    <source>
        <dbReference type="PROSITE-ProRule" id="PRU00146"/>
    </source>
</evidence>
<dbReference type="PROSITE" id="PS51542">
    <property type="entry name" value="FYRN"/>
    <property type="match status" value="1"/>
</dbReference>
<feature type="compositionally biased region" description="Low complexity" evidence="20">
    <location>
        <begin position="2317"/>
        <end position="2332"/>
    </location>
</feature>
<dbReference type="PANTHER" id="PTHR45888">
    <property type="entry name" value="HL01030P-RELATED"/>
    <property type="match status" value="1"/>
</dbReference>
<keyword evidence="7" id="KW-0479">Metal-binding</keyword>
<feature type="compositionally biased region" description="Polar residues" evidence="20">
    <location>
        <begin position="1644"/>
        <end position="1676"/>
    </location>
</feature>
<dbReference type="EC" id="2.1.1.364" evidence="17"/>
<keyword evidence="8" id="KW-0677">Repeat</keyword>
<gene>
    <name evidence="23" type="ORF">D9C73_011681</name>
</gene>
<dbReference type="Pfam" id="PF05965">
    <property type="entry name" value="FYRC"/>
    <property type="match status" value="1"/>
</dbReference>
<feature type="compositionally biased region" description="Pro residues" evidence="20">
    <location>
        <begin position="3881"/>
        <end position="3897"/>
    </location>
</feature>
<evidence type="ECO:0000259" key="22">
    <source>
        <dbReference type="PROSITE" id="PS51805"/>
    </source>
</evidence>
<keyword evidence="4 23" id="KW-0489">Methyltransferase</keyword>
<feature type="region of interest" description="Disordered" evidence="20">
    <location>
        <begin position="2284"/>
        <end position="2360"/>
    </location>
</feature>
<feature type="region of interest" description="Disordered" evidence="20">
    <location>
        <begin position="78"/>
        <end position="101"/>
    </location>
</feature>
<feature type="compositionally biased region" description="Low complexity" evidence="20">
    <location>
        <begin position="2290"/>
        <end position="2300"/>
    </location>
</feature>
<dbReference type="GO" id="GO:0003713">
    <property type="term" value="F:transcription coactivator activity"/>
    <property type="evidence" value="ECO:0007669"/>
    <property type="project" value="TreeGrafter"/>
</dbReference>
<dbReference type="Gene3D" id="3.30.40.10">
    <property type="entry name" value="Zinc/RING finger domain, C3HC4 (zinc finger)"/>
    <property type="match status" value="3"/>
</dbReference>
<feature type="compositionally biased region" description="Polar residues" evidence="20">
    <location>
        <begin position="547"/>
        <end position="559"/>
    </location>
</feature>
<feature type="compositionally biased region" description="Basic and acidic residues" evidence="20">
    <location>
        <begin position="1367"/>
        <end position="1376"/>
    </location>
</feature>
<keyword evidence="16" id="KW-0539">Nucleus</keyword>
<feature type="compositionally biased region" description="Low complexity" evidence="20">
    <location>
        <begin position="3307"/>
        <end position="3323"/>
    </location>
</feature>
<evidence type="ECO:0000256" key="7">
    <source>
        <dbReference type="ARBA" id="ARBA00022723"/>
    </source>
</evidence>
<feature type="region of interest" description="Disordered" evidence="20">
    <location>
        <begin position="1973"/>
        <end position="1993"/>
    </location>
</feature>
<dbReference type="CDD" id="cd15601">
    <property type="entry name" value="PHD5_KMT2D"/>
    <property type="match status" value="1"/>
</dbReference>
<evidence type="ECO:0000256" key="10">
    <source>
        <dbReference type="ARBA" id="ARBA00022833"/>
    </source>
</evidence>
<dbReference type="PROSITE" id="PS51543">
    <property type="entry name" value="FYRC"/>
    <property type="match status" value="1"/>
</dbReference>
<proteinExistence type="predicted"/>
<dbReference type="PANTHER" id="PTHR45888:SF2">
    <property type="entry name" value="HISTONE-LYSINE N-METHYLTRANSFERASE 2D"/>
    <property type="match status" value="1"/>
</dbReference>
<evidence type="ECO:0000256" key="11">
    <source>
        <dbReference type="ARBA" id="ARBA00022853"/>
    </source>
</evidence>
<dbReference type="Pfam" id="PF05964">
    <property type="entry name" value="FYRN"/>
    <property type="match status" value="1"/>
</dbReference>
<feature type="region of interest" description="Disordered" evidence="20">
    <location>
        <begin position="1906"/>
        <end position="1959"/>
    </location>
</feature>
<evidence type="ECO:0000256" key="12">
    <source>
        <dbReference type="ARBA" id="ARBA00022990"/>
    </source>
</evidence>
<keyword evidence="14" id="KW-0175">Coiled coil</keyword>
<dbReference type="SUPFAM" id="SSF57903">
    <property type="entry name" value="FYVE/PHD zinc finger"/>
    <property type="match status" value="3"/>
</dbReference>
<evidence type="ECO:0000256" key="2">
    <source>
        <dbReference type="ARBA" id="ARBA00022481"/>
    </source>
</evidence>
<dbReference type="SMART" id="SM00398">
    <property type="entry name" value="HMG"/>
    <property type="match status" value="1"/>
</dbReference>
<dbReference type="Gene3D" id="1.10.30.10">
    <property type="entry name" value="High mobility group box domain"/>
    <property type="match status" value="1"/>
</dbReference>
<feature type="region of interest" description="Disordered" evidence="20">
    <location>
        <begin position="2463"/>
        <end position="2517"/>
    </location>
</feature>
<feature type="compositionally biased region" description="Low complexity" evidence="20">
    <location>
        <begin position="1916"/>
        <end position="1925"/>
    </location>
</feature>
<keyword evidence="11" id="KW-0156">Chromatin regulator</keyword>
<dbReference type="InterPro" id="IPR046341">
    <property type="entry name" value="SET_dom_sf"/>
</dbReference>
<keyword evidence="3" id="KW-0597">Phosphoprotein</keyword>
<evidence type="ECO:0000313" key="23">
    <source>
        <dbReference type="EMBL" id="TKS77590.1"/>
    </source>
</evidence>
<feature type="domain" description="PHD-type" evidence="22">
    <location>
        <begin position="4073"/>
        <end position="4181"/>
    </location>
</feature>
<keyword evidence="24" id="KW-1185">Reference proteome</keyword>
<dbReference type="Pfam" id="PF00628">
    <property type="entry name" value="PHD"/>
    <property type="match status" value="2"/>
</dbReference>
<evidence type="ECO:0000256" key="3">
    <source>
        <dbReference type="ARBA" id="ARBA00022553"/>
    </source>
</evidence>
<evidence type="ECO:0000256" key="4">
    <source>
        <dbReference type="ARBA" id="ARBA00022603"/>
    </source>
</evidence>
<evidence type="ECO:0000256" key="18">
    <source>
        <dbReference type="ARBA" id="ARBA00049353"/>
    </source>
</evidence>
<evidence type="ECO:0000256" key="16">
    <source>
        <dbReference type="ARBA" id="ARBA00023242"/>
    </source>
</evidence>
<dbReference type="InterPro" id="IPR003889">
    <property type="entry name" value="FYrich_C"/>
</dbReference>
<dbReference type="FunFam" id="1.10.30.10:FF:000009">
    <property type="entry name" value="Histone-lysine N-methyltransferase"/>
    <property type="match status" value="1"/>
</dbReference>
<feature type="domain" description="PHD-type" evidence="21">
    <location>
        <begin position="171"/>
        <end position="221"/>
    </location>
</feature>
<feature type="compositionally biased region" description="Polar residues" evidence="20">
    <location>
        <begin position="3521"/>
        <end position="3532"/>
    </location>
</feature>
<evidence type="ECO:0000313" key="24">
    <source>
        <dbReference type="Proteomes" id="UP000298787"/>
    </source>
</evidence>
<feature type="compositionally biased region" description="Polar residues" evidence="20">
    <location>
        <begin position="436"/>
        <end position="455"/>
    </location>
</feature>
<feature type="compositionally biased region" description="Low complexity" evidence="20">
    <location>
        <begin position="3718"/>
        <end position="3728"/>
    </location>
</feature>
<feature type="compositionally biased region" description="Low complexity" evidence="20">
    <location>
        <begin position="1506"/>
        <end position="1523"/>
    </location>
</feature>
<feature type="compositionally biased region" description="Acidic residues" evidence="20">
    <location>
        <begin position="2197"/>
        <end position="2208"/>
    </location>
</feature>
<feature type="compositionally biased region" description="Basic and acidic residues" evidence="20">
    <location>
        <begin position="2338"/>
        <end position="2348"/>
    </location>
</feature>
<feature type="region of interest" description="Disordered" evidence="20">
    <location>
        <begin position="2373"/>
        <end position="2438"/>
    </location>
</feature>
<feature type="region of interest" description="Disordered" evidence="20">
    <location>
        <begin position="340"/>
        <end position="369"/>
    </location>
</feature>
<comment type="subcellular location">
    <subcellularLocation>
        <location evidence="1">Nucleus</location>
    </subcellularLocation>
</comment>
<dbReference type="Gene3D" id="2.170.270.10">
    <property type="entry name" value="SET domain"/>
    <property type="match status" value="1"/>
</dbReference>
<feature type="compositionally biased region" description="Basic residues" evidence="20">
    <location>
        <begin position="672"/>
        <end position="685"/>
    </location>
</feature>
<name>A0A4U5UST0_COLLU</name>